<sequence length="336" mass="37570">MGWRPYSSSACLLYTALLGLAGWILLDVGAKSLDMGKAPQKDKHSPGDIAQGLQPKQEVRRSGSPLVNPHDFHMIINIPRFCDSGTDPVKLLVTVASAPQHLHQRAAIRDTWGNANLLQLLQVKLVFLLANPYDSRVQTQVTEESRSYGDILQEDFKDSYLNLTLKTVMGLKWAHQHCPQAQFFMKTDDDMYVNLPHLLDYLGEEKRQRWVGGCIKQRKAFLPVNAPAGMPMPQAHPDFVAGAGYVISGDIVAPLYSSSLRRRIIPVEDVYVTGHLAATVGAHPPHHDERFSCGELVPHDCLMVQLFTGHKISPTRMKQIWGKLDPNTINSPCRRR</sequence>
<dbReference type="GO" id="GO:0016758">
    <property type="term" value="F:hexosyltransferase activity"/>
    <property type="evidence" value="ECO:0007669"/>
    <property type="project" value="InterPro"/>
</dbReference>
<accession>A0AAV2REW6</accession>
<keyword evidence="7" id="KW-1133">Transmembrane helix</keyword>
<evidence type="ECO:0000256" key="12">
    <source>
        <dbReference type="SAM" id="MobiDB-lite"/>
    </source>
</evidence>
<keyword evidence="8 11" id="KW-0333">Golgi apparatus</keyword>
<dbReference type="PANTHER" id="PTHR11214:SF314">
    <property type="entry name" value="HEXOSYLTRANSFERASE"/>
    <property type="match status" value="1"/>
</dbReference>
<dbReference type="Pfam" id="PF01762">
    <property type="entry name" value="Galactosyl_T"/>
    <property type="match status" value="1"/>
</dbReference>
<evidence type="ECO:0000256" key="1">
    <source>
        <dbReference type="ARBA" id="ARBA00004323"/>
    </source>
</evidence>
<comment type="similarity">
    <text evidence="2 11">Belongs to the glycosyltransferase 31 family.</text>
</comment>
<protein>
    <recommendedName>
        <fullName evidence="11">Hexosyltransferase</fullName>
        <ecNumber evidence="11">2.4.1.-</ecNumber>
    </recommendedName>
</protein>
<keyword evidence="10" id="KW-0325">Glycoprotein</keyword>
<evidence type="ECO:0000256" key="11">
    <source>
        <dbReference type="RuleBase" id="RU363063"/>
    </source>
</evidence>
<reference evidence="13 14" key="1">
    <citation type="submission" date="2024-05" db="EMBL/GenBank/DDBJ databases">
        <authorList>
            <person name="Wallberg A."/>
        </authorList>
    </citation>
    <scope>NUCLEOTIDE SEQUENCE [LARGE SCALE GENOMIC DNA]</scope>
</reference>
<evidence type="ECO:0000256" key="9">
    <source>
        <dbReference type="ARBA" id="ARBA00023136"/>
    </source>
</evidence>
<evidence type="ECO:0000256" key="6">
    <source>
        <dbReference type="ARBA" id="ARBA00022968"/>
    </source>
</evidence>
<comment type="caution">
    <text evidence="13">The sequence shown here is derived from an EMBL/GenBank/DDBJ whole genome shotgun (WGS) entry which is preliminary data.</text>
</comment>
<dbReference type="PANTHER" id="PTHR11214">
    <property type="entry name" value="BETA-1,3-N-ACETYLGLUCOSAMINYLTRANSFERASE"/>
    <property type="match status" value="1"/>
</dbReference>
<keyword evidence="5" id="KW-0812">Transmembrane</keyword>
<dbReference type="Proteomes" id="UP001497623">
    <property type="component" value="Unassembled WGS sequence"/>
</dbReference>
<evidence type="ECO:0000256" key="8">
    <source>
        <dbReference type="ARBA" id="ARBA00023034"/>
    </source>
</evidence>
<evidence type="ECO:0000256" key="4">
    <source>
        <dbReference type="ARBA" id="ARBA00022679"/>
    </source>
</evidence>
<dbReference type="AlphaFoldDB" id="A0AAV2REW6"/>
<comment type="subcellular location">
    <subcellularLocation>
        <location evidence="1 11">Golgi apparatus membrane</location>
        <topology evidence="1 11">Single-pass type II membrane protein</topology>
    </subcellularLocation>
</comment>
<keyword evidence="6" id="KW-0735">Signal-anchor</keyword>
<dbReference type="InterPro" id="IPR002659">
    <property type="entry name" value="Glyco_trans_31"/>
</dbReference>
<feature type="region of interest" description="Disordered" evidence="12">
    <location>
        <begin position="36"/>
        <end position="63"/>
    </location>
</feature>
<keyword evidence="4" id="KW-0808">Transferase</keyword>
<dbReference type="GO" id="GO:0000139">
    <property type="term" value="C:Golgi membrane"/>
    <property type="evidence" value="ECO:0007669"/>
    <property type="project" value="UniProtKB-SubCell"/>
</dbReference>
<dbReference type="EMBL" id="CAXKWB010019214">
    <property type="protein sequence ID" value="CAL4121747.1"/>
    <property type="molecule type" value="Genomic_DNA"/>
</dbReference>
<keyword evidence="14" id="KW-1185">Reference proteome</keyword>
<evidence type="ECO:0000256" key="5">
    <source>
        <dbReference type="ARBA" id="ARBA00022692"/>
    </source>
</evidence>
<keyword evidence="3 11" id="KW-0328">Glycosyltransferase</keyword>
<evidence type="ECO:0000256" key="7">
    <source>
        <dbReference type="ARBA" id="ARBA00022989"/>
    </source>
</evidence>
<evidence type="ECO:0000313" key="14">
    <source>
        <dbReference type="Proteomes" id="UP001497623"/>
    </source>
</evidence>
<dbReference type="GO" id="GO:0006493">
    <property type="term" value="P:protein O-linked glycosylation"/>
    <property type="evidence" value="ECO:0007669"/>
    <property type="project" value="TreeGrafter"/>
</dbReference>
<dbReference type="FunFam" id="3.90.550.50:FF:000001">
    <property type="entry name" value="Hexosyltransferase"/>
    <property type="match status" value="1"/>
</dbReference>
<dbReference type="Gene3D" id="3.90.550.50">
    <property type="match status" value="1"/>
</dbReference>
<evidence type="ECO:0000256" key="3">
    <source>
        <dbReference type="ARBA" id="ARBA00022676"/>
    </source>
</evidence>
<keyword evidence="9" id="KW-0472">Membrane</keyword>
<name>A0AAV2REW6_MEGNR</name>
<gene>
    <name evidence="13" type="ORF">MNOR_LOCUS22609</name>
</gene>
<evidence type="ECO:0000313" key="13">
    <source>
        <dbReference type="EMBL" id="CAL4121747.1"/>
    </source>
</evidence>
<proteinExistence type="inferred from homology"/>
<evidence type="ECO:0000256" key="2">
    <source>
        <dbReference type="ARBA" id="ARBA00008661"/>
    </source>
</evidence>
<evidence type="ECO:0000256" key="10">
    <source>
        <dbReference type="ARBA" id="ARBA00023180"/>
    </source>
</evidence>
<dbReference type="EC" id="2.4.1.-" evidence="11"/>
<organism evidence="13 14">
    <name type="scientific">Meganyctiphanes norvegica</name>
    <name type="common">Northern krill</name>
    <name type="synonym">Thysanopoda norvegica</name>
    <dbReference type="NCBI Taxonomy" id="48144"/>
    <lineage>
        <taxon>Eukaryota</taxon>
        <taxon>Metazoa</taxon>
        <taxon>Ecdysozoa</taxon>
        <taxon>Arthropoda</taxon>
        <taxon>Crustacea</taxon>
        <taxon>Multicrustacea</taxon>
        <taxon>Malacostraca</taxon>
        <taxon>Eumalacostraca</taxon>
        <taxon>Eucarida</taxon>
        <taxon>Euphausiacea</taxon>
        <taxon>Euphausiidae</taxon>
        <taxon>Meganyctiphanes</taxon>
    </lineage>
</organism>